<dbReference type="AlphaFoldDB" id="A0A484NFG5"/>
<dbReference type="Proteomes" id="UP000595140">
    <property type="component" value="Unassembled WGS sequence"/>
</dbReference>
<proteinExistence type="predicted"/>
<sequence>MEPRKLISRNDKRVETQVDDGIWTWTDWGNILDWSGICLERNGRSGILLGKKDLEKKMADDDQVLQERDDDAFVYR</sequence>
<gene>
    <name evidence="1" type="ORF">CCAM_LOCUS40942</name>
</gene>
<accession>A0A484NFG5</accession>
<protein>
    <submittedName>
        <fullName evidence="1">Uncharacterized protein</fullName>
    </submittedName>
</protein>
<keyword evidence="2" id="KW-1185">Reference proteome</keyword>
<dbReference type="EMBL" id="OOIL02006641">
    <property type="protein sequence ID" value="VFQ99166.1"/>
    <property type="molecule type" value="Genomic_DNA"/>
</dbReference>
<reference evidence="1 2" key="1">
    <citation type="submission" date="2018-04" db="EMBL/GenBank/DDBJ databases">
        <authorList>
            <person name="Vogel A."/>
        </authorList>
    </citation>
    <scope>NUCLEOTIDE SEQUENCE [LARGE SCALE GENOMIC DNA]</scope>
</reference>
<evidence type="ECO:0000313" key="1">
    <source>
        <dbReference type="EMBL" id="VFQ99166.1"/>
    </source>
</evidence>
<name>A0A484NFG5_9ASTE</name>
<organism evidence="1 2">
    <name type="scientific">Cuscuta campestris</name>
    <dbReference type="NCBI Taxonomy" id="132261"/>
    <lineage>
        <taxon>Eukaryota</taxon>
        <taxon>Viridiplantae</taxon>
        <taxon>Streptophyta</taxon>
        <taxon>Embryophyta</taxon>
        <taxon>Tracheophyta</taxon>
        <taxon>Spermatophyta</taxon>
        <taxon>Magnoliopsida</taxon>
        <taxon>eudicotyledons</taxon>
        <taxon>Gunneridae</taxon>
        <taxon>Pentapetalae</taxon>
        <taxon>asterids</taxon>
        <taxon>lamiids</taxon>
        <taxon>Solanales</taxon>
        <taxon>Convolvulaceae</taxon>
        <taxon>Cuscuteae</taxon>
        <taxon>Cuscuta</taxon>
        <taxon>Cuscuta subgen. Grammica</taxon>
        <taxon>Cuscuta sect. Cleistogrammica</taxon>
    </lineage>
</organism>
<evidence type="ECO:0000313" key="2">
    <source>
        <dbReference type="Proteomes" id="UP000595140"/>
    </source>
</evidence>